<dbReference type="InterPro" id="IPR012171">
    <property type="entry name" value="Fatty_acid_desaturase"/>
</dbReference>
<keyword evidence="1" id="KW-0472">Membrane</keyword>
<feature type="domain" description="Fatty acid desaturase" evidence="2">
    <location>
        <begin position="50"/>
        <end position="289"/>
    </location>
</feature>
<evidence type="ECO:0000313" key="4">
    <source>
        <dbReference type="Proteomes" id="UP000185746"/>
    </source>
</evidence>
<evidence type="ECO:0000256" key="1">
    <source>
        <dbReference type="SAM" id="Phobius"/>
    </source>
</evidence>
<accession>A0A1D8JCL5</accession>
<dbReference type="EMBL" id="CP017560">
    <property type="protein sequence ID" value="AOV06445.1"/>
    <property type="molecule type" value="Genomic_DNA"/>
</dbReference>
<keyword evidence="4" id="KW-1185">Reference proteome</keyword>
<feature type="transmembrane region" description="Helical" evidence="1">
    <location>
        <begin position="48"/>
        <end position="72"/>
    </location>
</feature>
<dbReference type="PANTHER" id="PTHR19353">
    <property type="entry name" value="FATTY ACID DESATURASE 2"/>
    <property type="match status" value="1"/>
</dbReference>
<keyword evidence="1" id="KW-1133">Transmembrane helix</keyword>
<proteinExistence type="predicted"/>
<organism evidence="3 4">
    <name type="scientific">Sporosarcina ureilytica</name>
    <dbReference type="NCBI Taxonomy" id="298596"/>
    <lineage>
        <taxon>Bacteria</taxon>
        <taxon>Bacillati</taxon>
        <taxon>Bacillota</taxon>
        <taxon>Bacilli</taxon>
        <taxon>Bacillales</taxon>
        <taxon>Caryophanaceae</taxon>
        <taxon>Sporosarcina</taxon>
    </lineage>
</organism>
<dbReference type="GO" id="GO:0016717">
    <property type="term" value="F:oxidoreductase activity, acting on paired donors, with oxidation of a pair of donors resulting in the reduction of molecular oxygen to two molecules of water"/>
    <property type="evidence" value="ECO:0007669"/>
    <property type="project" value="TreeGrafter"/>
</dbReference>
<feature type="transmembrane region" description="Helical" evidence="1">
    <location>
        <begin position="182"/>
        <end position="200"/>
    </location>
</feature>
<dbReference type="KEGG" id="surl:BI350_01690"/>
<dbReference type="GO" id="GO:0006629">
    <property type="term" value="P:lipid metabolic process"/>
    <property type="evidence" value="ECO:0007669"/>
    <property type="project" value="InterPro"/>
</dbReference>
<dbReference type="InterPro" id="IPR005804">
    <property type="entry name" value="FA_desaturase_dom"/>
</dbReference>
<feature type="transmembrane region" description="Helical" evidence="1">
    <location>
        <begin position="152"/>
        <end position="170"/>
    </location>
</feature>
<dbReference type="CDD" id="cd03507">
    <property type="entry name" value="Delta12-FADS-like"/>
    <property type="match status" value="1"/>
</dbReference>
<dbReference type="Proteomes" id="UP000185746">
    <property type="component" value="Chromosome"/>
</dbReference>
<gene>
    <name evidence="3" type="ORF">BI350_01690</name>
</gene>
<evidence type="ECO:0000313" key="3">
    <source>
        <dbReference type="EMBL" id="AOV06445.1"/>
    </source>
</evidence>
<keyword evidence="1" id="KW-0812">Transmembrane</keyword>
<dbReference type="AlphaFoldDB" id="A0A1D8JCL5"/>
<reference evidence="3 4" key="1">
    <citation type="submission" date="2016-09" db="EMBL/GenBank/DDBJ databases">
        <title>Complete genome sequence of the Lysinibacillus sphaericus LMG 22257, a specie of Bacillus with ureolytic activity that can effectively biodeposit calcium carbonate.</title>
        <authorList>
            <person name="Yan W."/>
        </authorList>
    </citation>
    <scope>NUCLEOTIDE SEQUENCE [LARGE SCALE GENOMIC DNA]</scope>
    <source>
        <strain evidence="3 4">LMG 22257</strain>
    </source>
</reference>
<dbReference type="PANTHER" id="PTHR19353:SF73">
    <property type="entry name" value="FATTY ACID DESATURASE"/>
    <property type="match status" value="1"/>
</dbReference>
<protein>
    <submittedName>
        <fullName evidence="3">Fatty acid desaturase</fullName>
    </submittedName>
</protein>
<dbReference type="GO" id="GO:0016020">
    <property type="term" value="C:membrane"/>
    <property type="evidence" value="ECO:0007669"/>
    <property type="project" value="TreeGrafter"/>
</dbReference>
<name>A0A1D8JCL5_9BACL</name>
<dbReference type="Pfam" id="PF00487">
    <property type="entry name" value="FA_desaturase"/>
    <property type="match status" value="1"/>
</dbReference>
<sequence>MSKEKTRRLHKDVAPFAKSDTKKSVIQLVNTIPPFFLLWYLAYESLKISVWLMIPFAMLAAGFVVRMFIIFHDCTHGSFMRSKKTNDVIGTITGVLTLFAYEKWKREHAIHHASSSNLDKRGVGDIWVMTIDEYLEASKWERFSYRLYRNPFVMFVLGPLYLVLISSRFNRKDARQKEKNNTYLTNLILVALYTGMILLVGWQAFIIVQGTTMFVAGALGIWLFYIQHTFEDSYFEEESEWDYVKAAVEGSSYYKLPRVLQWVTGNIGFHHVHHLSPRVPNYNLEEAHNSTPPLHRATTITLKSSLESLKYKLYAPEKKNFVTFGEIKHLLQEVSAKVDLEPKKTSFEGK</sequence>
<feature type="transmembrane region" description="Helical" evidence="1">
    <location>
        <begin position="206"/>
        <end position="226"/>
    </location>
</feature>
<dbReference type="RefSeq" id="WP_075526548.1">
    <property type="nucleotide sequence ID" value="NZ_CP017560.1"/>
</dbReference>
<evidence type="ECO:0000259" key="2">
    <source>
        <dbReference type="Pfam" id="PF00487"/>
    </source>
</evidence>